<dbReference type="Proteomes" id="UP000281553">
    <property type="component" value="Unassembled WGS sequence"/>
</dbReference>
<dbReference type="EMBL" id="UYRU01086547">
    <property type="protein sequence ID" value="VDN35147.1"/>
    <property type="molecule type" value="Genomic_DNA"/>
</dbReference>
<proteinExistence type="predicted"/>
<reference evidence="1 2" key="1">
    <citation type="submission" date="2018-11" db="EMBL/GenBank/DDBJ databases">
        <authorList>
            <consortium name="Pathogen Informatics"/>
        </authorList>
    </citation>
    <scope>NUCLEOTIDE SEQUENCE [LARGE SCALE GENOMIC DNA]</scope>
</reference>
<gene>
    <name evidence="1" type="ORF">DILT_LOCUS16697</name>
</gene>
<keyword evidence="2" id="KW-1185">Reference proteome</keyword>
<dbReference type="AlphaFoldDB" id="A0A3P7NL87"/>
<evidence type="ECO:0000313" key="2">
    <source>
        <dbReference type="Proteomes" id="UP000281553"/>
    </source>
</evidence>
<organism evidence="1 2">
    <name type="scientific">Dibothriocephalus latus</name>
    <name type="common">Fish tapeworm</name>
    <name type="synonym">Diphyllobothrium latum</name>
    <dbReference type="NCBI Taxonomy" id="60516"/>
    <lineage>
        <taxon>Eukaryota</taxon>
        <taxon>Metazoa</taxon>
        <taxon>Spiralia</taxon>
        <taxon>Lophotrochozoa</taxon>
        <taxon>Platyhelminthes</taxon>
        <taxon>Cestoda</taxon>
        <taxon>Eucestoda</taxon>
        <taxon>Diphyllobothriidea</taxon>
        <taxon>Diphyllobothriidae</taxon>
        <taxon>Dibothriocephalus</taxon>
    </lineage>
</organism>
<sequence>MNVPGSLGGNTPMDLKNGLTSLCGMPNSGWDADSSQRQQDLPQFMMLKRLLQSLNPGAPESRDAALSGAARSLNYNTAFSAPVQFADMCNGLQQSQALALAQLLSAATSVTSEWKSLVSLTLPSLPTRDIDYPIYN</sequence>
<protein>
    <submittedName>
        <fullName evidence="1">Uncharacterized protein</fullName>
    </submittedName>
</protein>
<dbReference type="OrthoDB" id="48509at2759"/>
<evidence type="ECO:0000313" key="1">
    <source>
        <dbReference type="EMBL" id="VDN35147.1"/>
    </source>
</evidence>
<name>A0A3P7NL87_DIBLA</name>
<accession>A0A3P7NL87</accession>